<keyword evidence="1" id="KW-0175">Coiled coil</keyword>
<evidence type="ECO:0000313" key="2">
    <source>
        <dbReference type="EMBL" id="AFZ34023.1"/>
    </source>
</evidence>
<proteinExistence type="predicted"/>
<name>K9XNA9_STAC7</name>
<gene>
    <name evidence="2" type="ordered locus">Sta7437_0413</name>
</gene>
<feature type="coiled-coil region" evidence="1">
    <location>
        <begin position="11"/>
        <end position="38"/>
    </location>
</feature>
<organism evidence="2 3">
    <name type="scientific">Stanieria cyanosphaera (strain ATCC 29371 / PCC 7437)</name>
    <dbReference type="NCBI Taxonomy" id="111780"/>
    <lineage>
        <taxon>Bacteria</taxon>
        <taxon>Bacillati</taxon>
        <taxon>Cyanobacteriota</taxon>
        <taxon>Cyanophyceae</taxon>
        <taxon>Pleurocapsales</taxon>
        <taxon>Dermocarpellaceae</taxon>
        <taxon>Stanieria</taxon>
    </lineage>
</organism>
<keyword evidence="3" id="KW-1185">Reference proteome</keyword>
<dbReference type="AlphaFoldDB" id="K9XNA9"/>
<dbReference type="HOGENOM" id="CLU_2958534_0_0_3"/>
<dbReference type="KEGG" id="scs:Sta7437_0413"/>
<protein>
    <submittedName>
        <fullName evidence="2">Uncharacterized protein</fullName>
    </submittedName>
</protein>
<accession>K9XNA9</accession>
<dbReference type="EMBL" id="CP003653">
    <property type="protein sequence ID" value="AFZ34023.1"/>
    <property type="molecule type" value="Genomic_DNA"/>
</dbReference>
<evidence type="ECO:0000313" key="3">
    <source>
        <dbReference type="Proteomes" id="UP000010473"/>
    </source>
</evidence>
<dbReference type="Proteomes" id="UP000010473">
    <property type="component" value="Chromosome"/>
</dbReference>
<evidence type="ECO:0000256" key="1">
    <source>
        <dbReference type="SAM" id="Coils"/>
    </source>
</evidence>
<sequence length="59" mass="6820">MAELKVYTKVFRILAKNIRDLEQDIQTLRQEQSKITAVSQPSFTVEMKLEIAELLSKPV</sequence>
<dbReference type="RefSeq" id="WP_015191696.1">
    <property type="nucleotide sequence ID" value="NC_019748.1"/>
</dbReference>
<reference evidence="3" key="1">
    <citation type="journal article" date="2013" name="Proc. Natl. Acad. Sci. U.S.A.">
        <title>Improving the coverage of the cyanobacterial phylum using diversity-driven genome sequencing.</title>
        <authorList>
            <person name="Shih P.M."/>
            <person name="Wu D."/>
            <person name="Latifi A."/>
            <person name="Axen S.D."/>
            <person name="Fewer D.P."/>
            <person name="Talla E."/>
            <person name="Calteau A."/>
            <person name="Cai F."/>
            <person name="Tandeau de Marsac N."/>
            <person name="Rippka R."/>
            <person name="Herdman M."/>
            <person name="Sivonen K."/>
            <person name="Coursin T."/>
            <person name="Laurent T."/>
            <person name="Goodwin L."/>
            <person name="Nolan M."/>
            <person name="Davenport K.W."/>
            <person name="Han C.S."/>
            <person name="Rubin E.M."/>
            <person name="Eisen J.A."/>
            <person name="Woyke T."/>
            <person name="Gugger M."/>
            <person name="Kerfeld C.A."/>
        </authorList>
    </citation>
    <scope>NUCLEOTIDE SEQUENCE [LARGE SCALE GENOMIC DNA]</scope>
    <source>
        <strain evidence="3">ATCC 29371 / PCC 7437</strain>
    </source>
</reference>